<gene>
    <name evidence="1" type="ORF">B7463_g11535</name>
</gene>
<dbReference type="OrthoDB" id="3562068at2759"/>
<feature type="non-terminal residue" evidence="1">
    <location>
        <position position="101"/>
    </location>
</feature>
<protein>
    <submittedName>
        <fullName evidence="1">Uncharacterized protein</fullName>
    </submittedName>
</protein>
<sequence>MKFKLEGKNIFYVIEVTKHEYAWIKRVLSFTPTIKMPISSDNSEPEADKLTSQFEQLGGTWNEEKAKEYKHDQAKAFFLISTTLSTNDKSVIGEYKEIKEF</sequence>
<keyword evidence="2" id="KW-1185">Reference proteome</keyword>
<comment type="caution">
    <text evidence="1">The sequence shown here is derived from an EMBL/GenBank/DDBJ whole genome shotgun (WGS) entry which is preliminary data.</text>
</comment>
<name>A0A3E2GUV5_SCYLI</name>
<reference evidence="1 2" key="1">
    <citation type="submission" date="2018-05" db="EMBL/GenBank/DDBJ databases">
        <title>Draft genome sequence of Scytalidium lignicola DSM 105466, a ubiquitous saprotrophic fungus.</title>
        <authorList>
            <person name="Buettner E."/>
            <person name="Gebauer A.M."/>
            <person name="Hofrichter M."/>
            <person name="Liers C."/>
            <person name="Kellner H."/>
        </authorList>
    </citation>
    <scope>NUCLEOTIDE SEQUENCE [LARGE SCALE GENOMIC DNA]</scope>
    <source>
        <strain evidence="1 2">DSM 105466</strain>
    </source>
</reference>
<evidence type="ECO:0000313" key="1">
    <source>
        <dbReference type="EMBL" id="RFU24807.1"/>
    </source>
</evidence>
<dbReference type="AlphaFoldDB" id="A0A3E2GUV5"/>
<organism evidence="1 2">
    <name type="scientific">Scytalidium lignicola</name>
    <name type="common">Hyphomycete</name>
    <dbReference type="NCBI Taxonomy" id="5539"/>
    <lineage>
        <taxon>Eukaryota</taxon>
        <taxon>Fungi</taxon>
        <taxon>Dikarya</taxon>
        <taxon>Ascomycota</taxon>
        <taxon>Pezizomycotina</taxon>
        <taxon>Leotiomycetes</taxon>
        <taxon>Leotiomycetes incertae sedis</taxon>
        <taxon>Scytalidium</taxon>
    </lineage>
</organism>
<feature type="non-terminal residue" evidence="1">
    <location>
        <position position="1"/>
    </location>
</feature>
<proteinExistence type="predicted"/>
<evidence type="ECO:0000313" key="2">
    <source>
        <dbReference type="Proteomes" id="UP000258309"/>
    </source>
</evidence>
<dbReference type="EMBL" id="NCSJ02000400">
    <property type="protein sequence ID" value="RFU24807.1"/>
    <property type="molecule type" value="Genomic_DNA"/>
</dbReference>
<accession>A0A3E2GUV5</accession>
<dbReference type="Proteomes" id="UP000258309">
    <property type="component" value="Unassembled WGS sequence"/>
</dbReference>